<dbReference type="RefSeq" id="WP_190894338.1">
    <property type="nucleotide sequence ID" value="NZ_JACJTE010000013.1"/>
</dbReference>
<keyword evidence="2" id="KW-1185">Reference proteome</keyword>
<comment type="caution">
    <text evidence="1">The sequence shown here is derived from an EMBL/GenBank/DDBJ whole genome shotgun (WGS) entry which is preliminary data.</text>
</comment>
<accession>A0ABR8EVB0</accession>
<name>A0ABR8EVB0_NOSLI</name>
<dbReference type="Proteomes" id="UP000604661">
    <property type="component" value="Unassembled WGS sequence"/>
</dbReference>
<gene>
    <name evidence="1" type="ORF">H6G95_14295</name>
</gene>
<reference evidence="1 2" key="1">
    <citation type="journal article" date="2020" name="ISME J.">
        <title>Comparative genomics reveals insights into cyanobacterial evolution and habitat adaptation.</title>
        <authorList>
            <person name="Chen M.Y."/>
            <person name="Teng W.K."/>
            <person name="Zhao L."/>
            <person name="Hu C.X."/>
            <person name="Zhou Y.K."/>
            <person name="Han B.P."/>
            <person name="Song L.R."/>
            <person name="Shu W.S."/>
        </authorList>
    </citation>
    <scope>NUCLEOTIDE SEQUENCE [LARGE SCALE GENOMIC DNA]</scope>
    <source>
        <strain evidence="1 2">FACHB-391</strain>
    </source>
</reference>
<sequence length="45" mass="5073">MQKIYGNVQGIKASQVKQLQQLYEQNQPADRLITPEFAQALAPTN</sequence>
<protein>
    <submittedName>
        <fullName evidence="1">Uncharacterized protein</fullName>
    </submittedName>
</protein>
<organism evidence="1 2">
    <name type="scientific">Nostoc linckia FACHB-391</name>
    <dbReference type="NCBI Taxonomy" id="2692906"/>
    <lineage>
        <taxon>Bacteria</taxon>
        <taxon>Bacillati</taxon>
        <taxon>Cyanobacteriota</taxon>
        <taxon>Cyanophyceae</taxon>
        <taxon>Nostocales</taxon>
        <taxon>Nostocaceae</taxon>
        <taxon>Nostoc</taxon>
    </lineage>
</organism>
<proteinExistence type="predicted"/>
<dbReference type="EMBL" id="JACJTE010000013">
    <property type="protein sequence ID" value="MBD2561762.1"/>
    <property type="molecule type" value="Genomic_DNA"/>
</dbReference>
<evidence type="ECO:0000313" key="1">
    <source>
        <dbReference type="EMBL" id="MBD2561762.1"/>
    </source>
</evidence>
<evidence type="ECO:0000313" key="2">
    <source>
        <dbReference type="Proteomes" id="UP000604661"/>
    </source>
</evidence>